<comment type="caution">
    <text evidence="3">The sequence shown here is derived from an EMBL/GenBank/DDBJ whole genome shotgun (WGS) entry which is preliminary data.</text>
</comment>
<accession>A0A2K3LWI3</accession>
<dbReference type="STRING" id="57577.A0A2K3LWI3"/>
<organism evidence="3 5">
    <name type="scientific">Trifolium pratense</name>
    <name type="common">Red clover</name>
    <dbReference type="NCBI Taxonomy" id="57577"/>
    <lineage>
        <taxon>Eukaryota</taxon>
        <taxon>Viridiplantae</taxon>
        <taxon>Streptophyta</taxon>
        <taxon>Embryophyta</taxon>
        <taxon>Tracheophyta</taxon>
        <taxon>Spermatophyta</taxon>
        <taxon>Magnoliopsida</taxon>
        <taxon>eudicotyledons</taxon>
        <taxon>Gunneridae</taxon>
        <taxon>Pentapetalae</taxon>
        <taxon>rosids</taxon>
        <taxon>fabids</taxon>
        <taxon>Fabales</taxon>
        <taxon>Fabaceae</taxon>
        <taxon>Papilionoideae</taxon>
        <taxon>50 kb inversion clade</taxon>
        <taxon>NPAAA clade</taxon>
        <taxon>Hologalegina</taxon>
        <taxon>IRL clade</taxon>
        <taxon>Trifolieae</taxon>
        <taxon>Trifolium</taxon>
    </lineage>
</organism>
<dbReference type="InterPro" id="IPR000225">
    <property type="entry name" value="Armadillo"/>
</dbReference>
<dbReference type="InterPro" id="IPR011989">
    <property type="entry name" value="ARM-like"/>
</dbReference>
<dbReference type="InterPro" id="IPR016024">
    <property type="entry name" value="ARM-type_fold"/>
</dbReference>
<dbReference type="PANTHER" id="PTHR46241">
    <property type="entry name" value="ARMADILLO REPEAT-CONTAINING PROTEIN 4 ARMC4"/>
    <property type="match status" value="1"/>
</dbReference>
<gene>
    <name evidence="4" type="ORF">L195_g009881</name>
    <name evidence="2" type="ORF">L195_g036408</name>
    <name evidence="3" type="ORF">L195_g038937</name>
</gene>
<evidence type="ECO:0000313" key="5">
    <source>
        <dbReference type="Proteomes" id="UP000236291"/>
    </source>
</evidence>
<dbReference type="Gene3D" id="1.25.10.10">
    <property type="entry name" value="Leucine-rich Repeat Variant"/>
    <property type="match status" value="2"/>
</dbReference>
<reference evidence="3 5" key="1">
    <citation type="journal article" date="2014" name="Am. J. Bot.">
        <title>Genome assembly and annotation for red clover (Trifolium pratense; Fabaceae).</title>
        <authorList>
            <person name="Istvanek J."/>
            <person name="Jaros M."/>
            <person name="Krenek A."/>
            <person name="Repkova J."/>
        </authorList>
    </citation>
    <scope>NUCLEOTIDE SEQUENCE [LARGE SCALE GENOMIC DNA]</scope>
    <source>
        <strain evidence="5">cv. Tatra</strain>
        <tissue evidence="3">Young leaves</tissue>
    </source>
</reference>
<sequence>MEDCESSEIGNPNWEIALRKCENVLASGTKSMKIKAMVNLAKYSKQAPEHVLSSFIPILNEILGYKDIGRDSVPDSLQEAAAYCLKCIACRGDGSLAIEMGRHGVPLTMIRLLLCSEGMMQKSLTKCLMVVVSFCSTSRAVVGANEGLLIIITLLITGGNDVRLYLLEILSALTLLREVRKELTRIGALGFLVEAASVGSMISRERACQSIGLIGVTKQTRRTLVELGVIPVLVELFRVGDKTMKLVAGNSLGMVARLDYIKLVAQAGAIPLYAELLKGPDVSGKEIAKNMFCILALEEANAVEIVGHLVRILREDDDEAKTTAADVIWDLSANSNTISVIHDSGVTILVELLLHGSEEAKLNVSGLFSQLSYSESGRMALADAGAIPILIDLLHDETEELSDNVVEFLSNFHEDPLHRDGLSDLVNSPSFRNMQNRLFSNRTTDGYMRGHLPRALHSMSVEEFILNRDQV</sequence>
<dbReference type="EMBL" id="ASHM01037899">
    <property type="protein sequence ID" value="PNX80409.1"/>
    <property type="molecule type" value="Genomic_DNA"/>
</dbReference>
<dbReference type="EMBL" id="ASHM01005916">
    <property type="protein sequence ID" value="PNY13231.1"/>
    <property type="molecule type" value="Genomic_DNA"/>
</dbReference>
<dbReference type="EMBL" id="ASHM01042936">
    <property type="protein sequence ID" value="PNX82900.1"/>
    <property type="molecule type" value="Genomic_DNA"/>
</dbReference>
<dbReference type="SMART" id="SM00185">
    <property type="entry name" value="ARM"/>
    <property type="match status" value="4"/>
</dbReference>
<proteinExistence type="predicted"/>
<dbReference type="Proteomes" id="UP000236291">
    <property type="component" value="Unassembled WGS sequence"/>
</dbReference>
<reference evidence="3 5" key="2">
    <citation type="journal article" date="2017" name="Front. Plant Sci.">
        <title>Gene Classification and Mining of Molecular Markers Useful in Red Clover (Trifolium pratense) Breeding.</title>
        <authorList>
            <person name="Istvanek J."/>
            <person name="Dluhosova J."/>
            <person name="Dluhos P."/>
            <person name="Patkova L."/>
            <person name="Nedelnik J."/>
            <person name="Repkova J."/>
        </authorList>
    </citation>
    <scope>NUCLEOTIDE SEQUENCE [LARGE SCALE GENOMIC DNA]</scope>
    <source>
        <strain evidence="5">cv. Tatra</strain>
        <tissue evidence="3">Young leaves</tissue>
    </source>
</reference>
<dbReference type="AlphaFoldDB" id="A0A2K3LWI3"/>
<dbReference type="PANTHER" id="PTHR46241:SF1">
    <property type="entry name" value="OUTER DYNEIN ARM-DOCKING COMPLEX SUBUNIT 2"/>
    <property type="match status" value="1"/>
</dbReference>
<protein>
    <submittedName>
        <fullName evidence="3">Vacuolar protein 8-like</fullName>
    </submittedName>
</protein>
<evidence type="ECO:0000313" key="3">
    <source>
        <dbReference type="EMBL" id="PNX82900.1"/>
    </source>
</evidence>
<name>A0A2K3LWI3_TRIPR</name>
<dbReference type="SUPFAM" id="SSF48371">
    <property type="entry name" value="ARM repeat"/>
    <property type="match status" value="1"/>
</dbReference>
<evidence type="ECO:0000256" key="1">
    <source>
        <dbReference type="ARBA" id="ARBA00022737"/>
    </source>
</evidence>
<keyword evidence="1" id="KW-0677">Repeat</keyword>
<evidence type="ECO:0000313" key="2">
    <source>
        <dbReference type="EMBL" id="PNX80409.1"/>
    </source>
</evidence>
<evidence type="ECO:0000313" key="4">
    <source>
        <dbReference type="EMBL" id="PNY13231.1"/>
    </source>
</evidence>